<dbReference type="EMBL" id="JAGTAR010000053">
    <property type="protein sequence ID" value="MBR8538193.1"/>
    <property type="molecule type" value="Genomic_DNA"/>
</dbReference>
<accession>A0A941FAH5</accession>
<organism evidence="3 4">
    <name type="scientific">Carboxylicivirga sediminis</name>
    <dbReference type="NCBI Taxonomy" id="2006564"/>
    <lineage>
        <taxon>Bacteria</taxon>
        <taxon>Pseudomonadati</taxon>
        <taxon>Bacteroidota</taxon>
        <taxon>Bacteroidia</taxon>
        <taxon>Marinilabiliales</taxon>
        <taxon>Marinilabiliaceae</taxon>
        <taxon>Carboxylicivirga</taxon>
    </lineage>
</organism>
<dbReference type="Proteomes" id="UP000679220">
    <property type="component" value="Unassembled WGS sequence"/>
</dbReference>
<sequence>MKKYLLSFALLLFTLASFGQKNTRIIGTWLTQDGDSKVSISQDADGTFVGQIIWLKNPTEENGSHKLDKHNPDEDLQKRKIIGLNILERFTYNDDEGEWTNGTIYDPKSGNTYKCYMWFDGNPNKLQVKGYIGFSLIGKKVSWTRVVGDA</sequence>
<dbReference type="PANTHER" id="PTHR36919">
    <property type="entry name" value="BLR1215 PROTEIN"/>
    <property type="match status" value="1"/>
</dbReference>
<feature type="chain" id="PRO_5037313972" evidence="1">
    <location>
        <begin position="20"/>
        <end position="150"/>
    </location>
</feature>
<keyword evidence="4" id="KW-1185">Reference proteome</keyword>
<gene>
    <name evidence="3" type="ORF">KDU71_21660</name>
</gene>
<keyword evidence="1" id="KW-0732">Signal</keyword>
<name>A0A941FAH5_9BACT</name>
<dbReference type="InterPro" id="IPR019223">
    <property type="entry name" value="DUF2147"/>
</dbReference>
<proteinExistence type="predicted"/>
<evidence type="ECO:0000313" key="4">
    <source>
        <dbReference type="Proteomes" id="UP000679220"/>
    </source>
</evidence>
<comment type="caution">
    <text evidence="3">The sequence shown here is derived from an EMBL/GenBank/DDBJ whole genome shotgun (WGS) entry which is preliminary data.</text>
</comment>
<reference evidence="3" key="2">
    <citation type="submission" date="2021-04" db="EMBL/GenBank/DDBJ databases">
        <authorList>
            <person name="Zhang T."/>
            <person name="Zhang Y."/>
            <person name="Lu D."/>
            <person name="Zuo D."/>
            <person name="Du Z."/>
        </authorList>
    </citation>
    <scope>NUCLEOTIDE SEQUENCE</scope>
    <source>
        <strain evidence="3">JR1</strain>
    </source>
</reference>
<evidence type="ECO:0000256" key="1">
    <source>
        <dbReference type="SAM" id="SignalP"/>
    </source>
</evidence>
<dbReference type="RefSeq" id="WP_212193217.1">
    <property type="nucleotide sequence ID" value="NZ_JAGTAR010000053.1"/>
</dbReference>
<dbReference type="Gene3D" id="2.40.128.520">
    <property type="match status" value="1"/>
</dbReference>
<protein>
    <submittedName>
        <fullName evidence="3">DUF2147 domain-containing protein</fullName>
    </submittedName>
</protein>
<dbReference type="Pfam" id="PF09917">
    <property type="entry name" value="DUF2147"/>
    <property type="match status" value="1"/>
</dbReference>
<dbReference type="PANTHER" id="PTHR36919:SF2">
    <property type="entry name" value="BLL6627 PROTEIN"/>
    <property type="match status" value="1"/>
</dbReference>
<reference evidence="3" key="1">
    <citation type="journal article" date="2018" name="Int. J. Syst. Evol. Microbiol.">
        <title>Carboxylicivirga sediminis sp. nov., isolated from coastal sediment.</title>
        <authorList>
            <person name="Wang F.Q."/>
            <person name="Ren L.H."/>
            <person name="Zou R.J."/>
            <person name="Sun Y.Z."/>
            <person name="Liu X.J."/>
            <person name="Jiang F."/>
            <person name="Liu L.J."/>
        </authorList>
    </citation>
    <scope>NUCLEOTIDE SEQUENCE</scope>
    <source>
        <strain evidence="3">JR1</strain>
    </source>
</reference>
<evidence type="ECO:0000259" key="2">
    <source>
        <dbReference type="Pfam" id="PF09917"/>
    </source>
</evidence>
<dbReference type="AlphaFoldDB" id="A0A941FAH5"/>
<evidence type="ECO:0000313" key="3">
    <source>
        <dbReference type="EMBL" id="MBR8538193.1"/>
    </source>
</evidence>
<feature type="signal peptide" evidence="1">
    <location>
        <begin position="1"/>
        <end position="19"/>
    </location>
</feature>
<feature type="domain" description="DUF2147" evidence="2">
    <location>
        <begin position="27"/>
        <end position="145"/>
    </location>
</feature>